<dbReference type="InterPro" id="IPR000009">
    <property type="entry name" value="PP2A_PR55"/>
</dbReference>
<protein>
    <submittedName>
        <fullName evidence="3">Protein phosphatase</fullName>
    </submittedName>
</protein>
<dbReference type="EMBL" id="BAABME010015927">
    <property type="protein sequence ID" value="GAA0143684.1"/>
    <property type="molecule type" value="Genomic_DNA"/>
</dbReference>
<proteinExistence type="predicted"/>
<evidence type="ECO:0000256" key="2">
    <source>
        <dbReference type="ARBA" id="ARBA00022737"/>
    </source>
</evidence>
<evidence type="ECO:0000313" key="4">
    <source>
        <dbReference type="Proteomes" id="UP001454036"/>
    </source>
</evidence>
<dbReference type="AlphaFoldDB" id="A0AAV3NW91"/>
<reference evidence="3 4" key="1">
    <citation type="submission" date="2024-01" db="EMBL/GenBank/DDBJ databases">
        <title>The complete chloroplast genome sequence of Lithospermum erythrorhizon: insights into the phylogenetic relationship among Boraginaceae species and the maternal lineages of purple gromwells.</title>
        <authorList>
            <person name="Okada T."/>
            <person name="Watanabe K."/>
        </authorList>
    </citation>
    <scope>NUCLEOTIDE SEQUENCE [LARGE SCALE GENOMIC DNA]</scope>
</reference>
<sequence>MTQLPTWLCLMSSCCSFDYLKSLEIEEKINKIRWCQMANGALFLLSTNGKTIKFWKVQEKKIKKISEMNVEAFKSAGYGGVASSSISSSPKPYLANGRHPHHSYDSLASELSFPLGGVPSLRLPVVVVNYLY</sequence>
<dbReference type="PANTHER" id="PTHR11871">
    <property type="entry name" value="PROTEIN PHOSPHATASE PP2A REGULATORY SUBUNIT B"/>
    <property type="match status" value="1"/>
</dbReference>
<dbReference type="Proteomes" id="UP001454036">
    <property type="component" value="Unassembled WGS sequence"/>
</dbReference>
<dbReference type="GO" id="GO:0000159">
    <property type="term" value="C:protein phosphatase type 2A complex"/>
    <property type="evidence" value="ECO:0007669"/>
    <property type="project" value="InterPro"/>
</dbReference>
<dbReference type="GO" id="GO:0019888">
    <property type="term" value="F:protein phosphatase regulator activity"/>
    <property type="evidence" value="ECO:0007669"/>
    <property type="project" value="InterPro"/>
</dbReference>
<evidence type="ECO:0000256" key="1">
    <source>
        <dbReference type="ARBA" id="ARBA00022574"/>
    </source>
</evidence>
<comment type="caution">
    <text evidence="3">The sequence shown here is derived from an EMBL/GenBank/DDBJ whole genome shotgun (WGS) entry which is preliminary data.</text>
</comment>
<organism evidence="3 4">
    <name type="scientific">Lithospermum erythrorhizon</name>
    <name type="common">Purple gromwell</name>
    <name type="synonym">Lithospermum officinale var. erythrorhizon</name>
    <dbReference type="NCBI Taxonomy" id="34254"/>
    <lineage>
        <taxon>Eukaryota</taxon>
        <taxon>Viridiplantae</taxon>
        <taxon>Streptophyta</taxon>
        <taxon>Embryophyta</taxon>
        <taxon>Tracheophyta</taxon>
        <taxon>Spermatophyta</taxon>
        <taxon>Magnoliopsida</taxon>
        <taxon>eudicotyledons</taxon>
        <taxon>Gunneridae</taxon>
        <taxon>Pentapetalae</taxon>
        <taxon>asterids</taxon>
        <taxon>lamiids</taxon>
        <taxon>Boraginales</taxon>
        <taxon>Boraginaceae</taxon>
        <taxon>Boraginoideae</taxon>
        <taxon>Lithospermeae</taxon>
        <taxon>Lithospermum</taxon>
    </lineage>
</organism>
<keyword evidence="4" id="KW-1185">Reference proteome</keyword>
<keyword evidence="1" id="KW-0853">WD repeat</keyword>
<keyword evidence="2" id="KW-0677">Repeat</keyword>
<name>A0AAV3NW91_LITER</name>
<dbReference type="PRINTS" id="PR00600">
    <property type="entry name" value="PP2APR55"/>
</dbReference>
<accession>A0AAV3NW91</accession>
<gene>
    <name evidence="3" type="ORF">LIER_35790</name>
</gene>
<evidence type="ECO:0000313" key="3">
    <source>
        <dbReference type="EMBL" id="GAA0143684.1"/>
    </source>
</evidence>